<gene>
    <name evidence="7" type="ORF">KS407_11740</name>
</gene>
<dbReference type="InterPro" id="IPR038729">
    <property type="entry name" value="Rad50/SbcC_AAA"/>
</dbReference>
<dbReference type="InterPro" id="IPR027417">
    <property type="entry name" value="P-loop_NTPase"/>
</dbReference>
<evidence type="ECO:0000256" key="2">
    <source>
        <dbReference type="ARBA" id="ARBA00011322"/>
    </source>
</evidence>
<evidence type="ECO:0000313" key="7">
    <source>
        <dbReference type="EMBL" id="MBU9722107.1"/>
    </source>
</evidence>
<evidence type="ECO:0000256" key="4">
    <source>
        <dbReference type="SAM" id="Coils"/>
    </source>
</evidence>
<evidence type="ECO:0000256" key="3">
    <source>
        <dbReference type="ARBA" id="ARBA00013368"/>
    </source>
</evidence>
<dbReference type="Pfam" id="PF13558">
    <property type="entry name" value="SbcC_Walker_B"/>
    <property type="match status" value="1"/>
</dbReference>
<comment type="caution">
    <text evidence="7">The sequence shown here is derived from an EMBL/GenBank/DDBJ whole genome shotgun (WGS) entry which is preliminary data.</text>
</comment>
<dbReference type="SUPFAM" id="SSF52540">
    <property type="entry name" value="P-loop containing nucleoside triphosphate hydrolases"/>
    <property type="match status" value="1"/>
</dbReference>
<accession>A0ABS6JV20</accession>
<evidence type="ECO:0000256" key="5">
    <source>
        <dbReference type="SAM" id="MobiDB-lite"/>
    </source>
</evidence>
<protein>
    <recommendedName>
        <fullName evidence="3">Nuclease SbcCD subunit C</fullName>
    </recommendedName>
</protein>
<feature type="domain" description="Rad50/SbcC-type AAA" evidence="6">
    <location>
        <begin position="5"/>
        <end position="304"/>
    </location>
</feature>
<dbReference type="EMBL" id="JAHQCR010000049">
    <property type="protein sequence ID" value="MBU9722107.1"/>
    <property type="molecule type" value="Genomic_DNA"/>
</dbReference>
<feature type="region of interest" description="Disordered" evidence="5">
    <location>
        <begin position="705"/>
        <end position="727"/>
    </location>
</feature>
<feature type="coiled-coil region" evidence="4">
    <location>
        <begin position="403"/>
        <end position="458"/>
    </location>
</feature>
<evidence type="ECO:0000256" key="1">
    <source>
        <dbReference type="ARBA" id="ARBA00006930"/>
    </source>
</evidence>
<sequence length="1030" mass="119118">MRPSKITITAFGPYKNAEVIDFNQLKGNKLFVVSGNTGAGKTTIFDAICFALYGSASGEDRVDAKLMRSDFAEDDVHTAVELEFELHNRTYRILRQLAHVKKGNKGPTGERYEFFEMVEGSEVPCVDRQIVSEINKKVEELIGLTKDQFSQIVMLPQGEFRKLLTSQTENKEAILRKIFKTEQYRWISDRLNEKRKNKSDEYQRSSQMRDRYIDDTSATLPQRKGSKLFEVLNQEHYNTNQIIEGLEEETTYYENELQINEKEEKAANIAYNKKLEAFHKAEVVNTEFKRMEEKEKQLQELIEKIPTYKMKEEKLDLAERASKLEIYEMKVNEWREEERVKKQLLANVEQSYTQALKSLEQAQKYYLTEENRKEEREQVARKLDRYNDFLPIVKEIEKNKSGLGQANENVTKLTEELATVQEKLKVKKSLKEKVSIQIKEVEAAVDQYTDKQEQLIDMRDKAKTLQDYLKVHGKQSDLVQDYKTKKLHYRKVKENYDKIEDAWFRGQATVLATHLHDGKPCPVCGSSEHPNKASNQGEVPTKETYDQWKKKLADANSAYLNAEAVMKTNQEVLDARASEALESGLMIDNAEDIFHQLVDQGKKLKLEVEAMKGKRDTLLQLRENVEQIDNELKQLDLQREKIETAYHTEKTSYETKKAVYEEQIRKIPEEIRVLSILEQKIVDLTSLKRKMEKTWSDAQEALQQAKEMETKRSTEVESLKGQLKESSKKKKGAEEQFILALSQSKFSSEEVYRRVKLSESKRDILRGEIEHFNNSFATVRQQVSDYRESLKGKMKEDLESLQSELDELKVIFEKAGEVLRKSKQYHMQSVDLRKRILDSEQVVAEIERQLNVMTDLYNVIRGNNNSKISFERYLQIEFLEHIIVAANERLSRLSNGQFHLIRSERQESHGKQSGLGLDVFDAYTGQTRDVKTLSGGEKFNASLCLALGMADIIQSYQGGVSIDTMFIDEGFGSLDEESLNKSIDTLIELQKSGRMIGVISHVQDLKNALPAILEVTKTKEGFSKTEFVIK</sequence>
<name>A0ABS6JV20_9BACI</name>
<dbReference type="PANTHER" id="PTHR32114">
    <property type="entry name" value="ABC TRANSPORTER ABCH.3"/>
    <property type="match status" value="1"/>
</dbReference>
<keyword evidence="8" id="KW-1185">Reference proteome</keyword>
<comment type="subunit">
    <text evidence="2">Heterodimer of SbcC and SbcD.</text>
</comment>
<proteinExistence type="inferred from homology"/>
<evidence type="ECO:0000313" key="8">
    <source>
        <dbReference type="Proteomes" id="UP000790580"/>
    </source>
</evidence>
<feature type="coiled-coil region" evidence="4">
    <location>
        <begin position="611"/>
        <end position="645"/>
    </location>
</feature>
<organism evidence="7 8">
    <name type="scientific">Evansella alkalicola</name>
    <dbReference type="NCBI Taxonomy" id="745819"/>
    <lineage>
        <taxon>Bacteria</taxon>
        <taxon>Bacillati</taxon>
        <taxon>Bacillota</taxon>
        <taxon>Bacilli</taxon>
        <taxon>Bacillales</taxon>
        <taxon>Bacillaceae</taxon>
        <taxon>Evansella</taxon>
    </lineage>
</organism>
<evidence type="ECO:0000259" key="6">
    <source>
        <dbReference type="Pfam" id="PF13476"/>
    </source>
</evidence>
<dbReference type="Pfam" id="PF13476">
    <property type="entry name" value="AAA_23"/>
    <property type="match status" value="1"/>
</dbReference>
<dbReference type="Gene3D" id="3.40.50.300">
    <property type="entry name" value="P-loop containing nucleotide triphosphate hydrolases"/>
    <property type="match status" value="2"/>
</dbReference>
<dbReference type="Proteomes" id="UP000790580">
    <property type="component" value="Unassembled WGS sequence"/>
</dbReference>
<feature type="coiled-coil region" evidence="4">
    <location>
        <begin position="243"/>
        <end position="311"/>
    </location>
</feature>
<feature type="compositionally biased region" description="Basic and acidic residues" evidence="5">
    <location>
        <begin position="706"/>
        <end position="726"/>
    </location>
</feature>
<reference evidence="7 8" key="1">
    <citation type="submission" date="2021-06" db="EMBL/GenBank/DDBJ databases">
        <title>Bacillus sp. RD4P76, an endophyte from a halophyte.</title>
        <authorList>
            <person name="Sun J.-Q."/>
        </authorList>
    </citation>
    <scope>NUCLEOTIDE SEQUENCE [LARGE SCALE GENOMIC DNA]</scope>
    <source>
        <strain evidence="7 8">JCM 17098</strain>
    </source>
</reference>
<feature type="coiled-coil region" evidence="4">
    <location>
        <begin position="791"/>
        <end position="818"/>
    </location>
</feature>
<dbReference type="PANTHER" id="PTHR32114:SF2">
    <property type="entry name" value="ABC TRANSPORTER ABCH.3"/>
    <property type="match status" value="1"/>
</dbReference>
<keyword evidence="4" id="KW-0175">Coiled coil</keyword>
<comment type="similarity">
    <text evidence="1">Belongs to the SMC family. SbcC subfamily.</text>
</comment>
<dbReference type="RefSeq" id="WP_088075162.1">
    <property type="nucleotide sequence ID" value="NZ_JAHQCR010000049.1"/>
</dbReference>